<dbReference type="EMBL" id="CP058595">
    <property type="protein sequence ID" value="QLG44350.1"/>
    <property type="molecule type" value="Genomic_DNA"/>
</dbReference>
<evidence type="ECO:0000256" key="1">
    <source>
        <dbReference type="SAM" id="Phobius"/>
    </source>
</evidence>
<evidence type="ECO:0000313" key="3">
    <source>
        <dbReference type="Proteomes" id="UP000509302"/>
    </source>
</evidence>
<gene>
    <name evidence="2" type="ORF">HYG79_02980</name>
</gene>
<keyword evidence="3" id="KW-1185">Reference proteome</keyword>
<feature type="transmembrane region" description="Helical" evidence="1">
    <location>
        <begin position="41"/>
        <end position="58"/>
    </location>
</feature>
<accession>A0A7H9ALL3</accession>
<dbReference type="KEGG" id="cagg:HYG79_02980"/>
<keyword evidence="1" id="KW-1133">Transmembrane helix</keyword>
<sequence>MKLHAVVLIFVLFCLTSVFSISIALVFLMPFQEGDSDLFKYIPFAIFLFGCLLTVEAFKYESNKSKKFFEGLFKTMTLYVTDIDW</sequence>
<name>A0A7H9ALL3_9FLAO</name>
<protein>
    <submittedName>
        <fullName evidence="2">Uncharacterized protein</fullName>
    </submittedName>
</protein>
<keyword evidence="1" id="KW-0812">Transmembrane</keyword>
<proteinExistence type="predicted"/>
<organism evidence="2 3">
    <name type="scientific">Costertonia aggregata</name>
    <dbReference type="NCBI Taxonomy" id="343403"/>
    <lineage>
        <taxon>Bacteria</taxon>
        <taxon>Pseudomonadati</taxon>
        <taxon>Bacteroidota</taxon>
        <taxon>Flavobacteriia</taxon>
        <taxon>Flavobacteriales</taxon>
        <taxon>Flavobacteriaceae</taxon>
        <taxon>Costertonia</taxon>
    </lineage>
</organism>
<evidence type="ECO:0000313" key="2">
    <source>
        <dbReference type="EMBL" id="QLG44350.1"/>
    </source>
</evidence>
<dbReference type="Proteomes" id="UP000509302">
    <property type="component" value="Chromosome"/>
</dbReference>
<dbReference type="RefSeq" id="WP_179240685.1">
    <property type="nucleotide sequence ID" value="NZ_CP058595.1"/>
</dbReference>
<feature type="transmembrane region" description="Helical" evidence="1">
    <location>
        <begin position="7"/>
        <end position="29"/>
    </location>
</feature>
<reference evidence="2 3" key="1">
    <citation type="journal article" date="2006" name="Int. J. Syst. Evol. Microbiol.">
        <title>Costertonia aggregata gen. nov., sp. nov., a mesophilic marine bacterium of the family Flavobacteriaceae, isolated from a mature biofilm.</title>
        <authorList>
            <person name="Kwon K.K."/>
            <person name="Lee Y.K."/>
            <person name="Lee H.K."/>
        </authorList>
    </citation>
    <scope>NUCLEOTIDE SEQUENCE [LARGE SCALE GENOMIC DNA]</scope>
    <source>
        <strain evidence="2 3">KCCM 42265</strain>
    </source>
</reference>
<keyword evidence="1" id="KW-0472">Membrane</keyword>
<dbReference type="AlphaFoldDB" id="A0A7H9ALL3"/>